<dbReference type="EMBL" id="CBLX010000009">
    <property type="protein sequence ID" value="CDG39648.1"/>
    <property type="molecule type" value="Genomic_DNA"/>
</dbReference>
<evidence type="ECO:0000313" key="1">
    <source>
        <dbReference type="EMBL" id="CDG39648.1"/>
    </source>
</evidence>
<dbReference type="Pfam" id="PF18946">
    <property type="entry name" value="Apex"/>
    <property type="match status" value="1"/>
</dbReference>
<dbReference type="InterPro" id="IPR044033">
    <property type="entry name" value="GpV-like_apex"/>
</dbReference>
<sequence length="82" mass="8131">MAGISEQGAQLRSDDGGAVIDLQNDAITMTVGSCVMRLTSSGLTVSGGTVSSDSDVLAKGISLSGHVHPGVQSGSATTQKPE</sequence>
<dbReference type="Proteomes" id="UP000027583">
    <property type="component" value="Unassembled WGS sequence"/>
</dbReference>
<evidence type="ECO:0008006" key="3">
    <source>
        <dbReference type="Google" id="ProtNLM"/>
    </source>
</evidence>
<reference evidence="1 2" key="1">
    <citation type="journal article" date="2014" name="Genome Biol. Evol.">
        <title>Acetic acid bacteria genomes reveal functional traits for adaptation to life in insect guts.</title>
        <authorList>
            <person name="Chouaia B."/>
            <person name="Gaiarsa S."/>
            <person name="Crotti E."/>
            <person name="Comandatore F."/>
            <person name="Degli Esposti M."/>
            <person name="Ricci I."/>
            <person name="Alma A."/>
            <person name="Favia G."/>
            <person name="Bandi C."/>
            <person name="Daffonchio D."/>
        </authorList>
    </citation>
    <scope>NUCLEOTIDE SEQUENCE [LARGE SCALE GENOMIC DNA]</scope>
    <source>
        <strain evidence="1 2">SF2.1</strain>
    </source>
</reference>
<reference evidence="1 2" key="2">
    <citation type="journal article" date="2014" name="PLoS ONE">
        <title>Evolution of mitochondria reconstructed from the energy metabolism of living bacteria.</title>
        <authorList>
            <person name="Degli Esposti M."/>
            <person name="Chouaia B."/>
            <person name="Comandatore F."/>
            <person name="Crotti E."/>
            <person name="Sassera D."/>
            <person name="Lievens P.M."/>
            <person name="Daffonchio D."/>
            <person name="Bandi C."/>
        </authorList>
    </citation>
    <scope>NUCLEOTIDE SEQUENCE [LARGE SCALE GENOMIC DNA]</scope>
    <source>
        <strain evidence="1 2">SF2.1</strain>
    </source>
</reference>
<organism evidence="1 2">
    <name type="scientific">Asaia bogorensis</name>
    <dbReference type="NCBI Taxonomy" id="91915"/>
    <lineage>
        <taxon>Bacteria</taxon>
        <taxon>Pseudomonadati</taxon>
        <taxon>Pseudomonadota</taxon>
        <taxon>Alphaproteobacteria</taxon>
        <taxon>Acetobacterales</taxon>
        <taxon>Acetobacteraceae</taxon>
        <taxon>Asaia</taxon>
    </lineage>
</organism>
<proteinExistence type="predicted"/>
<gene>
    <name evidence="1" type="ORF">ASAP_1603</name>
</gene>
<comment type="caution">
    <text evidence="1">The sequence shown here is derived from an EMBL/GenBank/DDBJ whole genome shotgun (WGS) entry which is preliminary data.</text>
</comment>
<protein>
    <recommendedName>
        <fullName evidence="3">Phage baseplate assembly protein V</fullName>
    </recommendedName>
</protein>
<dbReference type="AlphaFoldDB" id="A0A060QG42"/>
<accession>A0A060QG42</accession>
<name>A0A060QG42_9PROT</name>
<evidence type="ECO:0000313" key="2">
    <source>
        <dbReference type="Proteomes" id="UP000027583"/>
    </source>
</evidence>